<keyword evidence="1" id="KW-0732">Signal</keyword>
<protein>
    <recommendedName>
        <fullName evidence="4">DUF3261 domain-containing protein</fullName>
    </recommendedName>
</protein>
<dbReference type="Proteomes" id="UP000653056">
    <property type="component" value="Unassembled WGS sequence"/>
</dbReference>
<feature type="chain" id="PRO_5045197341" description="DUF3261 domain-containing protein" evidence="1">
    <location>
        <begin position="24"/>
        <end position="189"/>
    </location>
</feature>
<evidence type="ECO:0000256" key="1">
    <source>
        <dbReference type="SAM" id="SignalP"/>
    </source>
</evidence>
<dbReference type="InterPro" id="IPR021675">
    <property type="entry name" value="DUF3261"/>
</dbReference>
<evidence type="ECO:0000313" key="3">
    <source>
        <dbReference type="Proteomes" id="UP000653056"/>
    </source>
</evidence>
<dbReference type="PROSITE" id="PS51257">
    <property type="entry name" value="PROKAR_LIPOPROTEIN"/>
    <property type="match status" value="1"/>
</dbReference>
<comment type="caution">
    <text evidence="2">The sequence shown here is derived from an EMBL/GenBank/DDBJ whole genome shotgun (WGS) entry which is preliminary data.</text>
</comment>
<organism evidence="2 3">
    <name type="scientific">Litchfieldella qijiaojingensis</name>
    <dbReference type="NCBI Taxonomy" id="980347"/>
    <lineage>
        <taxon>Bacteria</taxon>
        <taxon>Pseudomonadati</taxon>
        <taxon>Pseudomonadota</taxon>
        <taxon>Gammaproteobacteria</taxon>
        <taxon>Oceanospirillales</taxon>
        <taxon>Halomonadaceae</taxon>
        <taxon>Litchfieldella</taxon>
    </lineage>
</organism>
<name>A0ABQ2YJR1_9GAMM</name>
<evidence type="ECO:0000313" key="2">
    <source>
        <dbReference type="EMBL" id="GGX86698.1"/>
    </source>
</evidence>
<sequence>MKSHPFLRHAWLAAALALLVGCAGQPLNPPPPKFSALPETDTRMQRLTFHHQDQRHELIGVLRHDERSLRLALLSPQGQRLLTLVHDDHGARFLANTAFDPPFSAEWLASRMAWSLWPSPALVQAFAASDWSLVEDREDRTIRYRNRAIARITGSAKCRIIDDFEGDYRLYIAPLDDDTDRIAATCPAD</sequence>
<accession>A0ABQ2YJR1</accession>
<evidence type="ECO:0008006" key="4">
    <source>
        <dbReference type="Google" id="ProtNLM"/>
    </source>
</evidence>
<dbReference type="RefSeq" id="WP_229803306.1">
    <property type="nucleotide sequence ID" value="NZ_BMXS01000004.1"/>
</dbReference>
<dbReference type="Pfam" id="PF11659">
    <property type="entry name" value="DUF3261"/>
    <property type="match status" value="1"/>
</dbReference>
<feature type="signal peptide" evidence="1">
    <location>
        <begin position="1"/>
        <end position="23"/>
    </location>
</feature>
<gene>
    <name evidence="2" type="ORF">GCM10007160_12560</name>
</gene>
<dbReference type="EMBL" id="BMXS01000004">
    <property type="protein sequence ID" value="GGX86698.1"/>
    <property type="molecule type" value="Genomic_DNA"/>
</dbReference>
<reference evidence="3" key="1">
    <citation type="journal article" date="2019" name="Int. J. Syst. Evol. Microbiol.">
        <title>The Global Catalogue of Microorganisms (GCM) 10K type strain sequencing project: providing services to taxonomists for standard genome sequencing and annotation.</title>
        <authorList>
            <consortium name="The Broad Institute Genomics Platform"/>
            <consortium name="The Broad Institute Genome Sequencing Center for Infectious Disease"/>
            <person name="Wu L."/>
            <person name="Ma J."/>
        </authorList>
    </citation>
    <scope>NUCLEOTIDE SEQUENCE [LARGE SCALE GENOMIC DNA]</scope>
    <source>
        <strain evidence="3">KCTC 22228</strain>
    </source>
</reference>
<keyword evidence="3" id="KW-1185">Reference proteome</keyword>
<proteinExistence type="predicted"/>